<accession>A0ACC5YJ63</accession>
<evidence type="ECO:0000313" key="1">
    <source>
        <dbReference type="EMBL" id="MCJ8735602.1"/>
    </source>
</evidence>
<protein>
    <submittedName>
        <fullName evidence="1">Uncharacterized protein</fullName>
    </submittedName>
</protein>
<dbReference type="Proteomes" id="UP000830395">
    <property type="component" value="Chromosome 9"/>
</dbReference>
<organism evidence="1 2">
    <name type="scientific">Pangasius djambal</name>
    <dbReference type="NCBI Taxonomy" id="1691987"/>
    <lineage>
        <taxon>Eukaryota</taxon>
        <taxon>Metazoa</taxon>
        <taxon>Chordata</taxon>
        <taxon>Craniata</taxon>
        <taxon>Vertebrata</taxon>
        <taxon>Euteleostomi</taxon>
        <taxon>Actinopterygii</taxon>
        <taxon>Neopterygii</taxon>
        <taxon>Teleostei</taxon>
        <taxon>Ostariophysi</taxon>
        <taxon>Siluriformes</taxon>
        <taxon>Pangasiidae</taxon>
        <taxon>Pangasius</taxon>
    </lineage>
</organism>
<name>A0ACC5YJ63_9TELE</name>
<dbReference type="EMBL" id="CM040983">
    <property type="protein sequence ID" value="MCJ8735602.1"/>
    <property type="molecule type" value="Genomic_DNA"/>
</dbReference>
<keyword evidence="2" id="KW-1185">Reference proteome</keyword>
<comment type="caution">
    <text evidence="1">The sequence shown here is derived from an EMBL/GenBank/DDBJ whole genome shotgun (WGS) entry which is preliminary data.</text>
</comment>
<proteinExistence type="predicted"/>
<sequence length="300" mass="33792">MTPSPPPSIWPSPTDSSGFNTIIPQHLIGKLNLLGLNTSLCNWILDLLTGRPQSVRIRNSISNTTTLSTRAPQGCVLSPLLFTLLTPDCVAMHSSTVVGLISKNDESAYREEVQRLTDWCRANNLSLNVDKTKEMVVDFRRTQIDHSPLNISGSSVEITLECVLCFRYSGGQGHVDGYYRELSLGIRVDVEPSVFFTRVSTLPATSTRQCHLLLDVFNPTEHELTLTARNQELVLHSTECQRMAVQVDKFDFESLPMPSHDAVHQSSVYEREEEKQQIIMMERRISTEVQTDPSFLWTDL</sequence>
<reference evidence="1" key="1">
    <citation type="submission" date="2020-02" db="EMBL/GenBank/DDBJ databases">
        <title>Genome sequencing of the panga catfish, Pangasius djambal.</title>
        <authorList>
            <person name="Wen M."/>
            <person name="Zahm M."/>
            <person name="Roques C."/>
            <person name="Cabau C."/>
            <person name="Klopp C."/>
            <person name="Donnadieu C."/>
            <person name="Jouanno E."/>
            <person name="Avarre J.-C."/>
            <person name="Campet M."/>
            <person name="Ha T."/>
            <person name="Dugue R."/>
            <person name="Lampietro C."/>
            <person name="Louis A."/>
            <person name="Herpin A."/>
            <person name="Echchiki A."/>
            <person name="Berthelot C."/>
            <person name="Parey E."/>
            <person name="Roest-Crollius H."/>
            <person name="Braasch I."/>
            <person name="Postlethwait J.H."/>
            <person name="Bobe J."/>
            <person name="Montfort J."/>
            <person name="Bouchez O."/>
            <person name="Begum T."/>
            <person name="Schartl M."/>
            <person name="Gustiano R."/>
            <person name="Guiguen Y."/>
        </authorList>
    </citation>
    <scope>NUCLEOTIDE SEQUENCE</scope>
    <source>
        <strain evidence="1">Pdj_M5554</strain>
    </source>
</reference>
<gene>
    <name evidence="1" type="ORF">PDJAM_G00249000</name>
</gene>
<evidence type="ECO:0000313" key="2">
    <source>
        <dbReference type="Proteomes" id="UP000830395"/>
    </source>
</evidence>